<feature type="domain" description="ZFPL1-like B-box zinc-binding" evidence="2">
    <location>
        <begin position="1"/>
        <end position="34"/>
    </location>
</feature>
<comment type="function">
    <text evidence="1">Required for cis-Golgi integrity and efficient ER to Golgi transport.</text>
</comment>
<proteinExistence type="inferred from homology"/>
<accession>A0A669QH51</accession>
<keyword evidence="1" id="KW-0333">Golgi apparatus</keyword>
<sequence>MGLCKCPRRRVTPLFCFEHRVNVCESCMLSSHPKVPRAVGRLWGLWGGYGAV</sequence>
<name>A0A669QH51_PHACC</name>
<keyword evidence="1" id="KW-0863">Zinc-finger</keyword>
<dbReference type="OMA" id="LCKCPRR"/>
<dbReference type="PANTHER" id="PTHR12981:SF0">
    <property type="entry name" value="ZINC FINGER PROTEIN-LIKE 1"/>
    <property type="match status" value="1"/>
</dbReference>
<comment type="similarity">
    <text evidence="1">Belongs to the ZFPL1 family.</text>
</comment>
<dbReference type="AlphaFoldDB" id="A0A669QH51"/>
<evidence type="ECO:0000259" key="2">
    <source>
        <dbReference type="Pfam" id="PF25993"/>
    </source>
</evidence>
<comment type="subcellular location">
    <subcellularLocation>
        <location evidence="1">Golgi apparatus</location>
        <location evidence="1">cis-Golgi network membrane</location>
        <topology evidence="1">Single-pass membrane protein</topology>
    </subcellularLocation>
</comment>
<dbReference type="InterPro" id="IPR039043">
    <property type="entry name" value="ZFPL1"/>
</dbReference>
<keyword evidence="1" id="KW-0931">ER-Golgi transport</keyword>
<dbReference type="GO" id="GO:0008270">
    <property type="term" value="F:zinc ion binding"/>
    <property type="evidence" value="ECO:0007669"/>
    <property type="project" value="UniProtKB-UniRule"/>
</dbReference>
<reference evidence="3" key="2">
    <citation type="submission" date="2025-09" db="UniProtKB">
        <authorList>
            <consortium name="Ensembl"/>
        </authorList>
    </citation>
    <scope>IDENTIFICATION</scope>
</reference>
<organism evidence="3 4">
    <name type="scientific">Phasianus colchicus</name>
    <name type="common">Common pheasant</name>
    <dbReference type="NCBI Taxonomy" id="9054"/>
    <lineage>
        <taxon>Eukaryota</taxon>
        <taxon>Metazoa</taxon>
        <taxon>Chordata</taxon>
        <taxon>Craniata</taxon>
        <taxon>Vertebrata</taxon>
        <taxon>Euteleostomi</taxon>
        <taxon>Archelosauria</taxon>
        <taxon>Archosauria</taxon>
        <taxon>Dinosauria</taxon>
        <taxon>Saurischia</taxon>
        <taxon>Theropoda</taxon>
        <taxon>Coelurosauria</taxon>
        <taxon>Aves</taxon>
        <taxon>Neognathae</taxon>
        <taxon>Galloanserae</taxon>
        <taxon>Galliformes</taxon>
        <taxon>Phasianidae</taxon>
        <taxon>Phasianinae</taxon>
        <taxon>Phasianus</taxon>
    </lineage>
</organism>
<keyword evidence="1" id="KW-0862">Zinc</keyword>
<dbReference type="Ensembl" id="ENSPCLT00000027693.1">
    <property type="protein sequence ID" value="ENSPCLP00000020197.1"/>
    <property type="gene ID" value="ENSPCLG00000017498.1"/>
</dbReference>
<keyword evidence="4" id="KW-1185">Reference proteome</keyword>
<protein>
    <recommendedName>
        <fullName evidence="1">Zinc finger protein-like 1</fullName>
    </recommendedName>
</protein>
<evidence type="ECO:0000313" key="4">
    <source>
        <dbReference type="Proteomes" id="UP000472261"/>
    </source>
</evidence>
<dbReference type="PANTHER" id="PTHR12981">
    <property type="entry name" value="ZINC FINGER PROTEIN-LIKE 1"/>
    <property type="match status" value="1"/>
</dbReference>
<keyword evidence="1" id="KW-0479">Metal-binding</keyword>
<dbReference type="InterPro" id="IPR058731">
    <property type="entry name" value="Znf-B_box_ZFPL1-like"/>
</dbReference>
<dbReference type="Pfam" id="PF25993">
    <property type="entry name" value="zf-B_box_ZFPL1"/>
    <property type="match status" value="1"/>
</dbReference>
<comment type="domain">
    <text evidence="1">The B box-type and RING-type zinc fingers although degenerate play a central role in function of the protein.</text>
</comment>
<evidence type="ECO:0000313" key="3">
    <source>
        <dbReference type="Ensembl" id="ENSPCLP00000020197.1"/>
    </source>
</evidence>
<dbReference type="Proteomes" id="UP000472261">
    <property type="component" value="Unplaced"/>
</dbReference>
<dbReference type="GO" id="GO:0016192">
    <property type="term" value="P:vesicle-mediated transport"/>
    <property type="evidence" value="ECO:0007669"/>
    <property type="project" value="UniProtKB-KW"/>
</dbReference>
<keyword evidence="1" id="KW-0813">Transport</keyword>
<evidence type="ECO:0000256" key="1">
    <source>
        <dbReference type="RuleBase" id="RU369078"/>
    </source>
</evidence>
<reference evidence="3" key="1">
    <citation type="submission" date="2025-08" db="UniProtKB">
        <authorList>
            <consortium name="Ensembl"/>
        </authorList>
    </citation>
    <scope>IDENTIFICATION</scope>
</reference>
<dbReference type="GO" id="GO:0005794">
    <property type="term" value="C:Golgi apparatus"/>
    <property type="evidence" value="ECO:0007669"/>
    <property type="project" value="UniProtKB-SubCell"/>
</dbReference>